<feature type="region of interest" description="Disordered" evidence="3">
    <location>
        <begin position="284"/>
        <end position="306"/>
    </location>
</feature>
<dbReference type="InterPro" id="IPR036770">
    <property type="entry name" value="Ankyrin_rpt-contain_sf"/>
</dbReference>
<organism evidence="5 6">
    <name type="scientific">Aspergillus calidoustus</name>
    <dbReference type="NCBI Taxonomy" id="454130"/>
    <lineage>
        <taxon>Eukaryota</taxon>
        <taxon>Fungi</taxon>
        <taxon>Dikarya</taxon>
        <taxon>Ascomycota</taxon>
        <taxon>Pezizomycotina</taxon>
        <taxon>Eurotiomycetes</taxon>
        <taxon>Eurotiomycetidae</taxon>
        <taxon>Eurotiales</taxon>
        <taxon>Aspergillaceae</taxon>
        <taxon>Aspergillus</taxon>
        <taxon>Aspergillus subgen. Nidulantes</taxon>
    </lineage>
</organism>
<feature type="compositionally biased region" description="Low complexity" evidence="3">
    <location>
        <begin position="289"/>
        <end position="302"/>
    </location>
</feature>
<dbReference type="PANTHER" id="PTHR10039:SF14">
    <property type="entry name" value="NACHT DOMAIN-CONTAINING PROTEIN"/>
    <property type="match status" value="1"/>
</dbReference>
<dbReference type="OrthoDB" id="20872at2759"/>
<evidence type="ECO:0000256" key="1">
    <source>
        <dbReference type="ARBA" id="ARBA00022737"/>
    </source>
</evidence>
<dbReference type="Gene3D" id="1.25.40.20">
    <property type="entry name" value="Ankyrin repeat-containing domain"/>
    <property type="match status" value="1"/>
</dbReference>
<name>A0A0U5GTQ3_ASPCI</name>
<feature type="region of interest" description="Disordered" evidence="3">
    <location>
        <begin position="1102"/>
        <end position="1152"/>
    </location>
</feature>
<dbReference type="Pfam" id="PF12796">
    <property type="entry name" value="Ank_2"/>
    <property type="match status" value="3"/>
</dbReference>
<keyword evidence="1" id="KW-0677">Repeat</keyword>
<gene>
    <name evidence="5" type="ORF">ASPCAL05327</name>
</gene>
<evidence type="ECO:0000256" key="2">
    <source>
        <dbReference type="PROSITE-ProRule" id="PRU00023"/>
    </source>
</evidence>
<evidence type="ECO:0000313" key="5">
    <source>
        <dbReference type="EMBL" id="CEL04196.1"/>
    </source>
</evidence>
<evidence type="ECO:0000313" key="6">
    <source>
        <dbReference type="Proteomes" id="UP000054771"/>
    </source>
</evidence>
<accession>A0A0U5GTQ3</accession>
<evidence type="ECO:0000259" key="4">
    <source>
        <dbReference type="PROSITE" id="PS50837"/>
    </source>
</evidence>
<dbReference type="PROSITE" id="PS50088">
    <property type="entry name" value="ANK_REPEAT"/>
    <property type="match status" value="5"/>
</dbReference>
<feature type="domain" description="NACHT" evidence="4">
    <location>
        <begin position="90"/>
        <end position="221"/>
    </location>
</feature>
<feature type="compositionally biased region" description="Low complexity" evidence="3">
    <location>
        <begin position="1037"/>
        <end position="1047"/>
    </location>
</feature>
<sequence length="1250" mass="138262">MQGGNQVSDTVIASGGFAILGNNLSAAGNITINAGPSSEKKCLQALFATDPADDRAKHISFKGNPVRSIFTWITNVKAYKSWVDRGTGSRLLWISGGPGMGKTMLAIFLSEELKQIADDNGLVLYYFCEGRDPKRNCTINILRGLIYTLVQQRPRLMKHLLPDYEVRSDALFESDAIEPLWRILVNMVRDPSTGPVYCIIDGIDECASTSLTHLEHILKKLAGFYHLQITQQAGGDNHEACKAEATSPEHFSSQHDETAPPVFKVALISREEPECLPRELSEFERVQLTKPEQTPTQSTEPPIDGKIEDFNLAVPVSVSQRAGSLPSSPPHAEPTESSGYACSLDLYISTKVDDLVRSKGFDEDYGDLMKEQLAARGDGTFLWVDTAVDQLSENASQYSGPDLSTLPSRTDGLYCLGLLEAPQSLASTIAFVLRWTTVAFRPLTISELSSVVYFVNGQPNGPELEEVRCSIGACRSLVDVSENGEVKLAHQSTKAFLTDLDSPLLQDPRTQQFHVNEDMTHAEIASVSIAYVERSPFHQNWWHLLPLDVGTASEQTVVPSPDLLAHYPFIQYASLYWPSHLNWSPPGRVNLRSPLFSPGSDIRRHWFQSVWEVTRCRDGSLTPSYMSLLHIAAFFDLQELAQVLSRREPPNRFKFRIEKMNSELMTPLFTAADTGSLRVFTFLLDHGASQKWNASGEDILQFSSRRGRLELVKILISRGANPNEFLSENIGIKTASLALRHAPKRLKNYLINAGNPEDQDINELIRVDYGANMSPLQCAVCCGHEEVAQVLLRCGANVHYTTTAGWTAMHFAAWAGQTNIIHLLQQYAGSISVLSNSRWSPLHCAAWRGRTGAGEYLIGQRIYPDLHSRDMQTPLHLAAFRGHDEMVRSLLTRGSNAEARTNKGLTPLHLAAAEGHDATVQVLLAYGANRHATSNRGENAFTLALDKGHGTTAQLLQTYRSPSHVLESTHAVARLASPGPAISSPGDRSSHVAGAIPDHRTAHIIGNQTGVGVPTYHPPIHRKPLSSSSPAAFYRKPTSSTSPATPAISDIYDHVPDPAIEISEKQLGSQDRAPSRDLSTGPMVHPLQKLSKDQDLVSPNSATVVSPFQEQHIIESRPGRPYRRQNTTVAQSEPPGTQHENTPPPLPPRPRRLSEELQQMPRWSYQHSIPSIQSICENNPHEKCLETRYRQQAVRWGPQYTVPHYDEQRQRELGYSSPEQRQYVNTNSGTSSSARTHTHSGQGPLPNFKI</sequence>
<dbReference type="PROSITE" id="PS50837">
    <property type="entry name" value="NACHT"/>
    <property type="match status" value="1"/>
</dbReference>
<feature type="repeat" description="ANK" evidence="2">
    <location>
        <begin position="695"/>
        <end position="723"/>
    </location>
</feature>
<dbReference type="PROSITE" id="PS50297">
    <property type="entry name" value="ANK_REP_REGION"/>
    <property type="match status" value="4"/>
</dbReference>
<feature type="repeat" description="ANK" evidence="2">
    <location>
        <begin position="870"/>
        <end position="902"/>
    </location>
</feature>
<dbReference type="SMART" id="SM00248">
    <property type="entry name" value="ANK"/>
    <property type="match status" value="9"/>
</dbReference>
<dbReference type="AlphaFoldDB" id="A0A0U5GTQ3"/>
<evidence type="ECO:0000256" key="3">
    <source>
        <dbReference type="SAM" id="MobiDB-lite"/>
    </source>
</evidence>
<dbReference type="Gene3D" id="3.40.50.300">
    <property type="entry name" value="P-loop containing nucleotide triphosphate hydrolases"/>
    <property type="match status" value="1"/>
</dbReference>
<feature type="region of interest" description="Disordered" evidence="3">
    <location>
        <begin position="1022"/>
        <end position="1051"/>
    </location>
</feature>
<dbReference type="EMBL" id="CDMC01000004">
    <property type="protein sequence ID" value="CEL04196.1"/>
    <property type="molecule type" value="Genomic_DNA"/>
</dbReference>
<keyword evidence="2" id="KW-0040">ANK repeat</keyword>
<protein>
    <recommendedName>
        <fullName evidence="4">NACHT domain-containing protein</fullName>
    </recommendedName>
</protein>
<dbReference type="Proteomes" id="UP000054771">
    <property type="component" value="Unassembled WGS sequence"/>
</dbReference>
<dbReference type="InterPro" id="IPR007111">
    <property type="entry name" value="NACHT_NTPase"/>
</dbReference>
<feature type="region of interest" description="Disordered" evidence="3">
    <location>
        <begin position="1065"/>
        <end position="1085"/>
    </location>
</feature>
<dbReference type="InterPro" id="IPR027417">
    <property type="entry name" value="P-loop_NTPase"/>
</dbReference>
<feature type="repeat" description="ANK" evidence="2">
    <location>
        <begin position="903"/>
        <end position="935"/>
    </location>
</feature>
<feature type="region of interest" description="Disordered" evidence="3">
    <location>
        <begin position="1208"/>
        <end position="1250"/>
    </location>
</feature>
<feature type="region of interest" description="Disordered" evidence="3">
    <location>
        <begin position="318"/>
        <end position="337"/>
    </location>
</feature>
<keyword evidence="6" id="KW-1185">Reference proteome</keyword>
<feature type="repeat" description="ANK" evidence="2">
    <location>
        <begin position="804"/>
        <end position="836"/>
    </location>
</feature>
<feature type="repeat" description="ANK" evidence="2">
    <location>
        <begin position="771"/>
        <end position="803"/>
    </location>
</feature>
<feature type="compositionally biased region" description="Polar residues" evidence="3">
    <location>
        <begin position="1124"/>
        <end position="1141"/>
    </location>
</feature>
<feature type="compositionally biased region" description="Polar residues" evidence="3">
    <location>
        <begin position="1217"/>
        <end position="1241"/>
    </location>
</feature>
<dbReference type="Pfam" id="PF24883">
    <property type="entry name" value="NPHP3_N"/>
    <property type="match status" value="1"/>
</dbReference>
<proteinExistence type="predicted"/>
<reference evidence="6" key="1">
    <citation type="journal article" date="2016" name="Genome Announc.">
        <title>Draft genome sequences of fungus Aspergillus calidoustus.</title>
        <authorList>
            <person name="Horn F."/>
            <person name="Linde J."/>
            <person name="Mattern D.J."/>
            <person name="Walther G."/>
            <person name="Guthke R."/>
            <person name="Scherlach K."/>
            <person name="Martin K."/>
            <person name="Brakhage A.A."/>
            <person name="Petzke L."/>
            <person name="Valiante V."/>
        </authorList>
    </citation>
    <scope>NUCLEOTIDE SEQUENCE [LARGE SCALE GENOMIC DNA]</scope>
    <source>
        <strain evidence="6">SF006504</strain>
    </source>
</reference>
<dbReference type="SUPFAM" id="SSF52540">
    <property type="entry name" value="P-loop containing nucleoside triphosphate hydrolases"/>
    <property type="match status" value="1"/>
</dbReference>
<dbReference type="STRING" id="454130.A0A0U5GTQ3"/>
<dbReference type="InterPro" id="IPR002110">
    <property type="entry name" value="Ankyrin_rpt"/>
</dbReference>
<dbReference type="InterPro" id="IPR056884">
    <property type="entry name" value="NPHP3-like_N"/>
</dbReference>
<dbReference type="SUPFAM" id="SSF48403">
    <property type="entry name" value="Ankyrin repeat"/>
    <property type="match status" value="1"/>
</dbReference>
<dbReference type="PANTHER" id="PTHR10039">
    <property type="entry name" value="AMELOGENIN"/>
    <property type="match status" value="1"/>
</dbReference>